<dbReference type="EMBL" id="JARBHB010000001">
    <property type="protein sequence ID" value="KAJ8896970.1"/>
    <property type="molecule type" value="Genomic_DNA"/>
</dbReference>
<name>A0ABQ9IJW0_9NEOP</name>
<keyword evidence="3" id="KW-1185">Reference proteome</keyword>
<sequence length="682" mass="74077">MEGRGKRVAPRENPPANGGNVRHISQIRKLQLSRRESSPVHPDHSTTVATRVPITSVTPPRLPGRANGNRGFRVKVGVNEKCGGLDSRRPECQLAAITPGKQSPGGDRGRLSGTPILRSSLDAGRMRKYYTTHPVCCPTPARCLDPIAGRWRGISAAGLSSLQFLASWLNMKFSRGRGGVVVRLLASHLNVPGLIPGGVAPGFSHVGIMPDDATGRRVFSGISHVPPLLNSGAAPCPPHFALLDVKCRPNLSTPHVLEIGRGREVSQTNSELIILVTLSPRGPECKTKGREREVGIARHNTLKKQFRASHTERMKTVPSFEPRTLASGRSALAPSQLRRGDIAGKSSEDPGLNQCSIRIRSSPPVVLVRRSTTSESSQPRGSTSKGESTTKQLGRESTPGPRSSHQRSIAVIDTATVTYRPELSPAHGQRGVSCNKFISVCGGVLYDRPLALSNVTNLTSSSLRLSTYRKHWAATCNNMYDEQQDYYEAIMDRAYIKDRLDDIAPTFLSFRIPSSGLRVGNITPTSPGKLDIINSQPINKRQGLECIEDWPAYLAANLIREILAALPMRSSNTSPRYPSAQVSAPQLTGPVLVRPCDKGHRVSCIVRVGGQGDHKGDNGICLKHIAAPPMRVKRGGVDQRRNARAGKREIPEKTRPTSGIVRHDPHMRKSGSDPAWNPTRFA</sequence>
<evidence type="ECO:0000313" key="3">
    <source>
        <dbReference type="Proteomes" id="UP001159363"/>
    </source>
</evidence>
<dbReference type="Proteomes" id="UP001159363">
    <property type="component" value="Chromosome 1"/>
</dbReference>
<gene>
    <name evidence="2" type="ORF">PR048_002316</name>
</gene>
<organism evidence="2 3">
    <name type="scientific">Dryococelus australis</name>
    <dbReference type="NCBI Taxonomy" id="614101"/>
    <lineage>
        <taxon>Eukaryota</taxon>
        <taxon>Metazoa</taxon>
        <taxon>Ecdysozoa</taxon>
        <taxon>Arthropoda</taxon>
        <taxon>Hexapoda</taxon>
        <taxon>Insecta</taxon>
        <taxon>Pterygota</taxon>
        <taxon>Neoptera</taxon>
        <taxon>Polyneoptera</taxon>
        <taxon>Phasmatodea</taxon>
        <taxon>Verophasmatodea</taxon>
        <taxon>Anareolatae</taxon>
        <taxon>Phasmatidae</taxon>
        <taxon>Eurycanthinae</taxon>
        <taxon>Dryococelus</taxon>
    </lineage>
</organism>
<protein>
    <submittedName>
        <fullName evidence="2">Uncharacterized protein</fullName>
    </submittedName>
</protein>
<evidence type="ECO:0000256" key="1">
    <source>
        <dbReference type="SAM" id="MobiDB-lite"/>
    </source>
</evidence>
<evidence type="ECO:0000313" key="2">
    <source>
        <dbReference type="EMBL" id="KAJ8896970.1"/>
    </source>
</evidence>
<feature type="compositionally biased region" description="Basic and acidic residues" evidence="1">
    <location>
        <begin position="635"/>
        <end position="655"/>
    </location>
</feature>
<feature type="compositionally biased region" description="Basic and acidic residues" evidence="1">
    <location>
        <begin position="338"/>
        <end position="348"/>
    </location>
</feature>
<accession>A0ABQ9IJW0</accession>
<comment type="caution">
    <text evidence="2">The sequence shown here is derived from an EMBL/GenBank/DDBJ whole genome shotgun (WGS) entry which is preliminary data.</text>
</comment>
<feature type="region of interest" description="Disordered" evidence="1">
    <location>
        <begin position="307"/>
        <end position="408"/>
    </location>
</feature>
<feature type="region of interest" description="Disordered" evidence="1">
    <location>
        <begin position="1"/>
        <end position="21"/>
    </location>
</feature>
<reference evidence="2 3" key="1">
    <citation type="submission" date="2023-02" db="EMBL/GenBank/DDBJ databases">
        <title>LHISI_Scaffold_Assembly.</title>
        <authorList>
            <person name="Stuart O.P."/>
            <person name="Cleave R."/>
            <person name="Magrath M.J.L."/>
            <person name="Mikheyev A.S."/>
        </authorList>
    </citation>
    <scope>NUCLEOTIDE SEQUENCE [LARGE SCALE GENOMIC DNA]</scope>
    <source>
        <strain evidence="2">Daus_M_001</strain>
        <tissue evidence="2">Leg muscle</tissue>
    </source>
</reference>
<feature type="compositionally biased region" description="Polar residues" evidence="1">
    <location>
        <begin position="370"/>
        <end position="392"/>
    </location>
</feature>
<proteinExistence type="predicted"/>
<feature type="region of interest" description="Disordered" evidence="1">
    <location>
        <begin position="634"/>
        <end position="682"/>
    </location>
</feature>